<dbReference type="CDD" id="cd04301">
    <property type="entry name" value="NAT_SF"/>
    <property type="match status" value="1"/>
</dbReference>
<dbReference type="RefSeq" id="WP_046040303.1">
    <property type="nucleotide sequence ID" value="NZ_LACC01000014.1"/>
</dbReference>
<dbReference type="PANTHER" id="PTHR13538:SF4">
    <property type="entry name" value="N-ALPHA-ACETYLTRANSFERASE 80"/>
    <property type="match status" value="1"/>
</dbReference>
<keyword evidence="2" id="KW-0808">Transferase</keyword>
<dbReference type="GO" id="GO:1905502">
    <property type="term" value="F:acetyl-CoA binding"/>
    <property type="evidence" value="ECO:0007669"/>
    <property type="project" value="TreeGrafter"/>
</dbReference>
<dbReference type="PROSITE" id="PS51186">
    <property type="entry name" value="GNAT"/>
    <property type="match status" value="1"/>
</dbReference>
<dbReference type="GO" id="GO:0008080">
    <property type="term" value="F:N-acetyltransferase activity"/>
    <property type="evidence" value="ECO:0007669"/>
    <property type="project" value="InterPro"/>
</dbReference>
<proteinExistence type="predicted"/>
<name>A0A0F4TPY2_PSEFL</name>
<dbReference type="Gene3D" id="3.40.630.30">
    <property type="match status" value="1"/>
</dbReference>
<dbReference type="InterPro" id="IPR016181">
    <property type="entry name" value="Acyl_CoA_acyltransferase"/>
</dbReference>
<dbReference type="InterPro" id="IPR000182">
    <property type="entry name" value="GNAT_dom"/>
</dbReference>
<dbReference type="SUPFAM" id="SSF55729">
    <property type="entry name" value="Acyl-CoA N-acyltransferases (Nat)"/>
    <property type="match status" value="1"/>
</dbReference>
<dbReference type="PANTHER" id="PTHR13538">
    <property type="entry name" value="N-ACETYLTRANSFERASE 6"/>
    <property type="match status" value="1"/>
</dbReference>
<comment type="caution">
    <text evidence="2">The sequence shown here is derived from an EMBL/GenBank/DDBJ whole genome shotgun (WGS) entry which is preliminary data.</text>
</comment>
<dbReference type="Pfam" id="PF00583">
    <property type="entry name" value="Acetyltransf_1"/>
    <property type="match status" value="1"/>
</dbReference>
<feature type="domain" description="N-acetyltransferase" evidence="1">
    <location>
        <begin position="10"/>
        <end position="153"/>
    </location>
</feature>
<evidence type="ECO:0000259" key="1">
    <source>
        <dbReference type="PROSITE" id="PS51186"/>
    </source>
</evidence>
<organism evidence="2 3">
    <name type="scientific">Pseudomonas fluorescens</name>
    <dbReference type="NCBI Taxonomy" id="294"/>
    <lineage>
        <taxon>Bacteria</taxon>
        <taxon>Pseudomonadati</taxon>
        <taxon>Pseudomonadota</taxon>
        <taxon>Gammaproteobacteria</taxon>
        <taxon>Pseudomonadales</taxon>
        <taxon>Pseudomonadaceae</taxon>
        <taxon>Pseudomonas</taxon>
    </lineage>
</organism>
<reference evidence="2 3" key="1">
    <citation type="submission" date="2015-03" db="EMBL/GenBank/DDBJ databases">
        <title>Comparative genomics of Pseudomonas insights into diversity of traits involved in vanlence and defense.</title>
        <authorList>
            <person name="Qin Y."/>
        </authorList>
    </citation>
    <scope>NUCLEOTIDE SEQUENCE [LARGE SCALE GENOMIC DNA]</scope>
    <source>
        <strain evidence="2 3">C8</strain>
    </source>
</reference>
<dbReference type="AlphaFoldDB" id="A0A0F4TPY2"/>
<protein>
    <submittedName>
        <fullName evidence="2">Acetyltransferase</fullName>
    </submittedName>
</protein>
<dbReference type="OrthoDB" id="7678938at2"/>
<dbReference type="InterPro" id="IPR039840">
    <property type="entry name" value="NAA80"/>
</dbReference>
<dbReference type="Proteomes" id="UP000033588">
    <property type="component" value="Unassembled WGS sequence"/>
</dbReference>
<evidence type="ECO:0000313" key="2">
    <source>
        <dbReference type="EMBL" id="KJZ46124.1"/>
    </source>
</evidence>
<sequence>MAPRLDWLARHMQHSNTFASWIHQQFHYEYAGQPLPDWQREFAEGQNNGDWKCLIALDHDELLGGAALARADLAHRTDLRPWLACVFVAPEARGKGLAEQLIEGICAQAKASGETKIYLHTHDQSVYYAKRGWVVQERFQAWEKDQWLMARDL</sequence>
<dbReference type="PATRIC" id="fig|294.132.peg.1178"/>
<dbReference type="GO" id="GO:0005737">
    <property type="term" value="C:cytoplasm"/>
    <property type="evidence" value="ECO:0007669"/>
    <property type="project" value="TreeGrafter"/>
</dbReference>
<evidence type="ECO:0000313" key="3">
    <source>
        <dbReference type="Proteomes" id="UP000033588"/>
    </source>
</evidence>
<gene>
    <name evidence="2" type="ORF">VC35_12155</name>
</gene>
<dbReference type="EMBL" id="LACC01000014">
    <property type="protein sequence ID" value="KJZ46124.1"/>
    <property type="molecule type" value="Genomic_DNA"/>
</dbReference>
<accession>A0A0F4TPY2</accession>